<comment type="caution">
    <text evidence="5">The sequence shown here is derived from an EMBL/GenBank/DDBJ whole genome shotgun (WGS) entry which is preliminary data.</text>
</comment>
<name>A0A6G1ESV6_9ORYZ</name>
<dbReference type="InterPro" id="IPR050435">
    <property type="entry name" value="MZM1/LYRM7"/>
</dbReference>
<dbReference type="OrthoDB" id="529194at2759"/>
<evidence type="ECO:0000256" key="3">
    <source>
        <dbReference type="ARBA" id="ARBA00023186"/>
    </source>
</evidence>
<dbReference type="GO" id="GO:0044183">
    <property type="term" value="F:protein folding chaperone"/>
    <property type="evidence" value="ECO:0007669"/>
    <property type="project" value="TreeGrafter"/>
</dbReference>
<evidence type="ECO:0000313" key="6">
    <source>
        <dbReference type="Proteomes" id="UP000479710"/>
    </source>
</evidence>
<organism evidence="5 6">
    <name type="scientific">Oryza meyeriana var. granulata</name>
    <dbReference type="NCBI Taxonomy" id="110450"/>
    <lineage>
        <taxon>Eukaryota</taxon>
        <taxon>Viridiplantae</taxon>
        <taxon>Streptophyta</taxon>
        <taxon>Embryophyta</taxon>
        <taxon>Tracheophyta</taxon>
        <taxon>Spermatophyta</taxon>
        <taxon>Magnoliopsida</taxon>
        <taxon>Liliopsida</taxon>
        <taxon>Poales</taxon>
        <taxon>Poaceae</taxon>
        <taxon>BOP clade</taxon>
        <taxon>Oryzoideae</taxon>
        <taxon>Oryzeae</taxon>
        <taxon>Oryzinae</taxon>
        <taxon>Oryza</taxon>
        <taxon>Oryza meyeriana</taxon>
    </lineage>
</organism>
<keyword evidence="3" id="KW-0143">Chaperone</keyword>
<evidence type="ECO:0000313" key="5">
    <source>
        <dbReference type="EMBL" id="KAF0927679.1"/>
    </source>
</evidence>
<dbReference type="EMBL" id="SPHZ02000003">
    <property type="protein sequence ID" value="KAF0927679.1"/>
    <property type="molecule type" value="Genomic_DNA"/>
</dbReference>
<dbReference type="PANTHER" id="PTHR46749">
    <property type="entry name" value="COMPLEX III ASSEMBLY FACTOR LYRM7"/>
    <property type="match status" value="1"/>
</dbReference>
<dbReference type="GO" id="GO:0034551">
    <property type="term" value="P:mitochondrial respiratory chain complex III assembly"/>
    <property type="evidence" value="ECO:0007669"/>
    <property type="project" value="InterPro"/>
</dbReference>
<gene>
    <name evidence="5" type="ORF">E2562_035597</name>
</gene>
<comment type="subcellular location">
    <subcellularLocation>
        <location evidence="1">Mitochondrion matrix</location>
    </subcellularLocation>
</comment>
<keyword evidence="2" id="KW-0496">Mitochondrion</keyword>
<dbReference type="CDD" id="cd20267">
    <property type="entry name" value="Complex1_LYR_LYRM7"/>
    <property type="match status" value="1"/>
</dbReference>
<evidence type="ECO:0000256" key="4">
    <source>
        <dbReference type="SAM" id="MobiDB-lite"/>
    </source>
</evidence>
<reference evidence="5 6" key="1">
    <citation type="submission" date="2019-11" db="EMBL/GenBank/DDBJ databases">
        <title>Whole genome sequence of Oryza granulata.</title>
        <authorList>
            <person name="Li W."/>
        </authorList>
    </citation>
    <scope>NUCLEOTIDE SEQUENCE [LARGE SCALE GENOMIC DNA]</scope>
    <source>
        <strain evidence="6">cv. Menghai</strain>
        <tissue evidence="5">Leaf</tissue>
    </source>
</reference>
<dbReference type="GO" id="GO:0005759">
    <property type="term" value="C:mitochondrial matrix"/>
    <property type="evidence" value="ECO:0007669"/>
    <property type="project" value="UniProtKB-SubCell"/>
</dbReference>
<accession>A0A6G1ESV6</accession>
<protein>
    <submittedName>
        <fullName evidence="5">Uncharacterized protein</fullName>
    </submittedName>
</protein>
<sequence>MEQAVAREHWTLYLLEVAARSICAAYKAVLQAARRTFAGDKLMLTESSMEIRRRFEEHRGLAPGSDEAAHFITHMVVQAQRAPSGSFDRSGQLAGRSRSTKATVVKPEKVHAGATLEVPSEEILSKLK</sequence>
<evidence type="ECO:0000256" key="2">
    <source>
        <dbReference type="ARBA" id="ARBA00023128"/>
    </source>
</evidence>
<dbReference type="InterPro" id="IPR045298">
    <property type="entry name" value="Complex1_LYR_LYRM7"/>
</dbReference>
<keyword evidence="6" id="KW-1185">Reference proteome</keyword>
<evidence type="ECO:0000256" key="1">
    <source>
        <dbReference type="ARBA" id="ARBA00004305"/>
    </source>
</evidence>
<feature type="region of interest" description="Disordered" evidence="4">
    <location>
        <begin position="82"/>
        <end position="106"/>
    </location>
</feature>
<dbReference type="Proteomes" id="UP000479710">
    <property type="component" value="Unassembled WGS sequence"/>
</dbReference>
<dbReference type="PANTHER" id="PTHR46749:SF1">
    <property type="entry name" value="COMPLEX III ASSEMBLY FACTOR LYRM7"/>
    <property type="match status" value="1"/>
</dbReference>
<proteinExistence type="predicted"/>
<dbReference type="AlphaFoldDB" id="A0A6G1ESV6"/>